<evidence type="ECO:0000259" key="1">
    <source>
        <dbReference type="Pfam" id="PF00561"/>
    </source>
</evidence>
<reference evidence="2 3" key="1">
    <citation type="submission" date="2013-06" db="EMBL/GenBank/DDBJ databases">
        <title>Draft genome sequence of Thauera terpenica.</title>
        <authorList>
            <person name="Liu B."/>
            <person name="Frostegard A.H."/>
            <person name="Shapleigh J.P."/>
        </authorList>
    </citation>
    <scope>NUCLEOTIDE SEQUENCE [LARGE SCALE GENOMIC DNA]</scope>
    <source>
        <strain evidence="2 3">58Eu</strain>
    </source>
</reference>
<name>T0B007_9RHOO</name>
<organism evidence="2 3">
    <name type="scientific">Thauera terpenica 58Eu</name>
    <dbReference type="NCBI Taxonomy" id="1348657"/>
    <lineage>
        <taxon>Bacteria</taxon>
        <taxon>Pseudomonadati</taxon>
        <taxon>Pseudomonadota</taxon>
        <taxon>Betaproteobacteria</taxon>
        <taxon>Rhodocyclales</taxon>
        <taxon>Zoogloeaceae</taxon>
        <taxon>Thauera</taxon>
    </lineage>
</organism>
<feature type="domain" description="AB hydrolase-1" evidence="1">
    <location>
        <begin position="19"/>
        <end position="260"/>
    </location>
</feature>
<gene>
    <name evidence="2" type="ORF">M622_02860</name>
</gene>
<dbReference type="Proteomes" id="UP000015455">
    <property type="component" value="Unassembled WGS sequence"/>
</dbReference>
<dbReference type="GO" id="GO:0016020">
    <property type="term" value="C:membrane"/>
    <property type="evidence" value="ECO:0007669"/>
    <property type="project" value="TreeGrafter"/>
</dbReference>
<dbReference type="SUPFAM" id="SSF53474">
    <property type="entry name" value="alpha/beta-Hydrolases"/>
    <property type="match status" value="1"/>
</dbReference>
<dbReference type="PANTHER" id="PTHR43798:SF33">
    <property type="entry name" value="HYDROLASE, PUTATIVE (AFU_ORTHOLOGUE AFUA_2G14860)-RELATED"/>
    <property type="match status" value="1"/>
</dbReference>
<sequence>MRELEYNVRHWGPADAPKLFMLHGWMDSSITFQFVVDALGDAFHVIAPDWRGYGQSEWLGRAYAFADYYADLEAVLTHYAGDAPVWVAAHSMGANIALNYAAARPERIARLALLDFLGLASPTADASAQLRCWLDACAHPPQPKPYRDAAAFAERLRKANPRLDAERALFLARELTLEFAGGGVVMACDPWHRLPSPLLYSVDEWMANWRRVRAPTLLLIADQGHVREQFGADDANYLRRLACFADLRVAELPASGHNVQHDCAHGVATELLAFFGAADRAAALAAERAASA</sequence>
<keyword evidence="3" id="KW-1185">Reference proteome</keyword>
<evidence type="ECO:0000313" key="2">
    <source>
        <dbReference type="EMBL" id="EPZ16133.1"/>
    </source>
</evidence>
<dbReference type="InterPro" id="IPR029058">
    <property type="entry name" value="AB_hydrolase_fold"/>
</dbReference>
<dbReference type="EMBL" id="ATJV01000048">
    <property type="protein sequence ID" value="EPZ16133.1"/>
    <property type="molecule type" value="Genomic_DNA"/>
</dbReference>
<dbReference type="Pfam" id="PF00561">
    <property type="entry name" value="Abhydrolase_1"/>
    <property type="match status" value="1"/>
</dbReference>
<protein>
    <recommendedName>
        <fullName evidence="1">AB hydrolase-1 domain-containing protein</fullName>
    </recommendedName>
</protein>
<dbReference type="STRING" id="1348657.M622_02860"/>
<dbReference type="Gene3D" id="3.40.50.1820">
    <property type="entry name" value="alpha/beta hydrolase"/>
    <property type="match status" value="1"/>
</dbReference>
<dbReference type="InterPro" id="IPR000073">
    <property type="entry name" value="AB_hydrolase_1"/>
</dbReference>
<comment type="caution">
    <text evidence="2">The sequence shown here is derived from an EMBL/GenBank/DDBJ whole genome shotgun (WGS) entry which is preliminary data.</text>
</comment>
<accession>T0B007</accession>
<dbReference type="PATRIC" id="fig|1348657.5.peg.1549"/>
<dbReference type="AlphaFoldDB" id="T0B007"/>
<proteinExistence type="predicted"/>
<dbReference type="PANTHER" id="PTHR43798">
    <property type="entry name" value="MONOACYLGLYCEROL LIPASE"/>
    <property type="match status" value="1"/>
</dbReference>
<dbReference type="PRINTS" id="PR00111">
    <property type="entry name" value="ABHYDROLASE"/>
</dbReference>
<evidence type="ECO:0000313" key="3">
    <source>
        <dbReference type="Proteomes" id="UP000015455"/>
    </source>
</evidence>
<dbReference type="InterPro" id="IPR050266">
    <property type="entry name" value="AB_hydrolase_sf"/>
</dbReference>
<dbReference type="eggNOG" id="COG2267">
    <property type="taxonomic scope" value="Bacteria"/>
</dbReference>